<dbReference type="EMBL" id="BAAFSF010000002">
    <property type="protein sequence ID" value="GAB1251819.1"/>
    <property type="molecule type" value="Genomic_DNA"/>
</dbReference>
<proteinExistence type="predicted"/>
<keyword evidence="1 2" id="KW-0238">DNA-binding</keyword>
<reference evidence="4 5" key="1">
    <citation type="journal article" date="2025" name="Int. J. Syst. Evol. Microbiol.">
        <title>Desulfovibrio falkowii sp. nov., Porphyromonas miyakawae sp. nov., Mediterraneibacter flintii sp. nov. and Owariibacterium komagatae gen. nov., sp. nov., isolated from human faeces.</title>
        <authorList>
            <person name="Hamaguchi T."/>
            <person name="Ohara M."/>
            <person name="Hisatomi A."/>
            <person name="Sekiguchi K."/>
            <person name="Takeda J.I."/>
            <person name="Ueyama J."/>
            <person name="Ito M."/>
            <person name="Nishiwaki H."/>
            <person name="Ogi T."/>
            <person name="Hirayama M."/>
            <person name="Ohkuma M."/>
            <person name="Sakamoto M."/>
            <person name="Ohno K."/>
        </authorList>
    </citation>
    <scope>NUCLEOTIDE SEQUENCE [LARGE SCALE GENOMIC DNA]</scope>
    <source>
        <strain evidence="4 5">13CB11C</strain>
    </source>
</reference>
<comment type="caution">
    <text evidence="2">Lacks conserved residue(s) required for the propagation of feature annotation.</text>
</comment>
<dbReference type="Gene3D" id="1.10.10.60">
    <property type="entry name" value="Homeodomain-like"/>
    <property type="match status" value="1"/>
</dbReference>
<dbReference type="PROSITE" id="PS50977">
    <property type="entry name" value="HTH_TETR_2"/>
    <property type="match status" value="1"/>
</dbReference>
<dbReference type="PANTHER" id="PTHR43479:SF11">
    <property type="entry name" value="ACREF_ENVCD OPERON REPRESSOR-RELATED"/>
    <property type="match status" value="1"/>
</dbReference>
<evidence type="ECO:0000256" key="1">
    <source>
        <dbReference type="ARBA" id="ARBA00023125"/>
    </source>
</evidence>
<protein>
    <recommendedName>
        <fullName evidence="3">HTH tetR-type domain-containing protein</fullName>
    </recommendedName>
</protein>
<comment type="caution">
    <text evidence="4">The sequence shown here is derived from an EMBL/GenBank/DDBJ whole genome shotgun (WGS) entry which is preliminary data.</text>
</comment>
<keyword evidence="5" id="KW-1185">Reference proteome</keyword>
<evidence type="ECO:0000313" key="4">
    <source>
        <dbReference type="EMBL" id="GAB1251819.1"/>
    </source>
</evidence>
<dbReference type="InterPro" id="IPR001647">
    <property type="entry name" value="HTH_TetR"/>
</dbReference>
<gene>
    <name evidence="4" type="ORF">Tsumi_09240</name>
</gene>
<dbReference type="PANTHER" id="PTHR43479">
    <property type="entry name" value="ACREF/ENVCD OPERON REPRESSOR-RELATED"/>
    <property type="match status" value="1"/>
</dbReference>
<evidence type="ECO:0000256" key="2">
    <source>
        <dbReference type="PROSITE-ProRule" id="PRU00335"/>
    </source>
</evidence>
<dbReference type="Gene3D" id="1.10.357.10">
    <property type="entry name" value="Tetracycline Repressor, domain 2"/>
    <property type="match status" value="1"/>
</dbReference>
<dbReference type="SUPFAM" id="SSF46689">
    <property type="entry name" value="Homeodomain-like"/>
    <property type="match status" value="1"/>
</dbReference>
<evidence type="ECO:0000259" key="3">
    <source>
        <dbReference type="PROSITE" id="PS50977"/>
    </source>
</evidence>
<sequence length="181" mass="21177">MNDIAQQSNKGRRTLYMYFKSKKELFAAVVSHELDLLSERLDIVVSGKEPPYDRFINLIYTHLETILQIVMRNGTLRADFFNDIAQLERIRYRFDCKEAEFIKQILNEGNESGVFCVRDTEMASTILQHSIKGLEVPYINKHSRKVRSKEFDRMRLATEQLLFRGLGYKGKVSHNIKTNEP</sequence>
<dbReference type="InterPro" id="IPR009057">
    <property type="entry name" value="Homeodomain-like_sf"/>
</dbReference>
<dbReference type="InterPro" id="IPR050624">
    <property type="entry name" value="HTH-type_Tx_Regulator"/>
</dbReference>
<accession>A0ABQ0E2B2</accession>
<organism evidence="4 5">
    <name type="scientific">Porphyromonas miyakawae</name>
    <dbReference type="NCBI Taxonomy" id="3137470"/>
    <lineage>
        <taxon>Bacteria</taxon>
        <taxon>Pseudomonadati</taxon>
        <taxon>Bacteroidota</taxon>
        <taxon>Bacteroidia</taxon>
        <taxon>Bacteroidales</taxon>
        <taxon>Porphyromonadaceae</taxon>
        <taxon>Porphyromonas</taxon>
    </lineage>
</organism>
<evidence type="ECO:0000313" key="5">
    <source>
        <dbReference type="Proteomes" id="UP001628220"/>
    </source>
</evidence>
<dbReference type="Pfam" id="PF00440">
    <property type="entry name" value="TetR_N"/>
    <property type="match status" value="1"/>
</dbReference>
<name>A0ABQ0E2B2_9PORP</name>
<dbReference type="Proteomes" id="UP001628220">
    <property type="component" value="Unassembled WGS sequence"/>
</dbReference>
<feature type="domain" description="HTH tetR-type" evidence="3">
    <location>
        <begin position="1"/>
        <end position="37"/>
    </location>
</feature>